<proteinExistence type="predicted"/>
<dbReference type="PROSITE" id="PS00018">
    <property type="entry name" value="EF_HAND_1"/>
    <property type="match status" value="2"/>
</dbReference>
<evidence type="ECO:0000313" key="6">
    <source>
        <dbReference type="Proteomes" id="UP001470230"/>
    </source>
</evidence>
<dbReference type="InterPro" id="IPR018247">
    <property type="entry name" value="EF_Hand_1_Ca_BS"/>
</dbReference>
<dbReference type="EMBL" id="JAPFFF010000001">
    <property type="protein sequence ID" value="KAK8900304.1"/>
    <property type="molecule type" value="Genomic_DNA"/>
</dbReference>
<protein>
    <submittedName>
        <fullName evidence="5">Centrin-3</fullName>
    </submittedName>
</protein>
<keyword evidence="2" id="KW-0677">Repeat</keyword>
<dbReference type="PROSITE" id="PS50222">
    <property type="entry name" value="EF_HAND_2"/>
    <property type="match status" value="3"/>
</dbReference>
<gene>
    <name evidence="5" type="ORF">M9Y10_002627</name>
</gene>
<dbReference type="PANTHER" id="PTHR23048:SF48">
    <property type="entry name" value="CENTRIN 3"/>
    <property type="match status" value="1"/>
</dbReference>
<sequence length="171" mass="20074">MSDFSKYHHQIPSVDFYLTKDQTLEIIEAFEIFDIDKSGFIDRHELRVALGAMGFETPKDEIMNIMNRYDPENTGEITFQDFYKIVGEKISKRRPQDELHKLFLLFADRKLMRIGIHNLRDVFKQINENVDDETLEQMIADFDGDHDGFITESEFINILHPGPFPEDQGLE</sequence>
<evidence type="ECO:0000256" key="2">
    <source>
        <dbReference type="ARBA" id="ARBA00022737"/>
    </source>
</evidence>
<dbReference type="SMART" id="SM00054">
    <property type="entry name" value="EFh"/>
    <property type="match status" value="3"/>
</dbReference>
<dbReference type="Gene3D" id="1.10.238.10">
    <property type="entry name" value="EF-hand"/>
    <property type="match status" value="2"/>
</dbReference>
<feature type="domain" description="EF-hand" evidence="4">
    <location>
        <begin position="21"/>
        <end position="56"/>
    </location>
</feature>
<keyword evidence="1" id="KW-0479">Metal-binding</keyword>
<keyword evidence="6" id="KW-1185">Reference proteome</keyword>
<evidence type="ECO:0000256" key="1">
    <source>
        <dbReference type="ARBA" id="ARBA00022723"/>
    </source>
</evidence>
<dbReference type="SUPFAM" id="SSF47473">
    <property type="entry name" value="EF-hand"/>
    <property type="match status" value="1"/>
</dbReference>
<comment type="caution">
    <text evidence="5">The sequence shown here is derived from an EMBL/GenBank/DDBJ whole genome shotgun (WGS) entry which is preliminary data.</text>
</comment>
<dbReference type="Pfam" id="PF13499">
    <property type="entry name" value="EF-hand_7"/>
    <property type="match status" value="1"/>
</dbReference>
<dbReference type="InterPro" id="IPR050230">
    <property type="entry name" value="CALM/Myosin/TropC-like"/>
</dbReference>
<evidence type="ECO:0000256" key="3">
    <source>
        <dbReference type="ARBA" id="ARBA00022837"/>
    </source>
</evidence>
<name>A0ABR2LAG5_9EUKA</name>
<accession>A0ABR2LAG5</accession>
<evidence type="ECO:0000313" key="5">
    <source>
        <dbReference type="EMBL" id="KAK8900304.1"/>
    </source>
</evidence>
<keyword evidence="3" id="KW-0106">Calcium</keyword>
<organism evidence="5 6">
    <name type="scientific">Tritrichomonas musculus</name>
    <dbReference type="NCBI Taxonomy" id="1915356"/>
    <lineage>
        <taxon>Eukaryota</taxon>
        <taxon>Metamonada</taxon>
        <taxon>Parabasalia</taxon>
        <taxon>Tritrichomonadida</taxon>
        <taxon>Tritrichomonadidae</taxon>
        <taxon>Tritrichomonas</taxon>
    </lineage>
</organism>
<evidence type="ECO:0000259" key="4">
    <source>
        <dbReference type="PROSITE" id="PS50222"/>
    </source>
</evidence>
<dbReference type="InterPro" id="IPR002048">
    <property type="entry name" value="EF_hand_dom"/>
</dbReference>
<dbReference type="Pfam" id="PF00036">
    <property type="entry name" value="EF-hand_1"/>
    <property type="match status" value="1"/>
</dbReference>
<dbReference type="Proteomes" id="UP001470230">
    <property type="component" value="Unassembled WGS sequence"/>
</dbReference>
<dbReference type="InterPro" id="IPR011992">
    <property type="entry name" value="EF-hand-dom_pair"/>
</dbReference>
<dbReference type="PANTHER" id="PTHR23048">
    <property type="entry name" value="MYOSIN LIGHT CHAIN 1, 3"/>
    <property type="match status" value="1"/>
</dbReference>
<reference evidence="5 6" key="1">
    <citation type="submission" date="2024-04" db="EMBL/GenBank/DDBJ databases">
        <title>Tritrichomonas musculus Genome.</title>
        <authorList>
            <person name="Alves-Ferreira E."/>
            <person name="Grigg M."/>
            <person name="Lorenzi H."/>
            <person name="Galac M."/>
        </authorList>
    </citation>
    <scope>NUCLEOTIDE SEQUENCE [LARGE SCALE GENOMIC DNA]</scope>
    <source>
        <strain evidence="5 6">EAF2021</strain>
    </source>
</reference>
<feature type="domain" description="EF-hand" evidence="4">
    <location>
        <begin position="57"/>
        <end position="92"/>
    </location>
</feature>
<feature type="domain" description="EF-hand" evidence="4">
    <location>
        <begin position="130"/>
        <end position="165"/>
    </location>
</feature>
<dbReference type="CDD" id="cd00051">
    <property type="entry name" value="EFh"/>
    <property type="match status" value="1"/>
</dbReference>